<dbReference type="PANTHER" id="PTHR13383:SF11">
    <property type="entry name" value="RIBONUCLEASE H2 SUBUNIT B"/>
    <property type="match status" value="1"/>
</dbReference>
<feature type="compositionally biased region" description="Polar residues" evidence="6">
    <location>
        <begin position="102"/>
        <end position="121"/>
    </location>
</feature>
<evidence type="ECO:0000256" key="1">
    <source>
        <dbReference type="ARBA" id="ARBA00004123"/>
    </source>
</evidence>
<dbReference type="InterPro" id="IPR041195">
    <property type="entry name" value="Rnh202_N"/>
</dbReference>
<accession>A0AAN6MPX0</accession>
<dbReference type="Gene3D" id="2.20.25.530">
    <property type="match status" value="1"/>
</dbReference>
<dbReference type="InterPro" id="IPR040456">
    <property type="entry name" value="RNase_H2_suB"/>
</dbReference>
<evidence type="ECO:0000256" key="2">
    <source>
        <dbReference type="ARBA" id="ARBA00019062"/>
    </source>
</evidence>
<protein>
    <recommendedName>
        <fullName evidence="2">Ribonuclease H2 subunit B</fullName>
    </recommendedName>
    <alternativeName>
        <fullName evidence="5">Ribonuclease HI subunit B</fullName>
    </alternativeName>
</protein>
<dbReference type="AlphaFoldDB" id="A0AAN6MPX0"/>
<dbReference type="Proteomes" id="UP001303889">
    <property type="component" value="Unassembled WGS sequence"/>
</dbReference>
<evidence type="ECO:0000256" key="3">
    <source>
        <dbReference type="ARBA" id="ARBA00023242"/>
    </source>
</evidence>
<keyword evidence="3" id="KW-0539">Nucleus</keyword>
<evidence type="ECO:0000256" key="6">
    <source>
        <dbReference type="SAM" id="MobiDB-lite"/>
    </source>
</evidence>
<dbReference type="PANTHER" id="PTHR13383">
    <property type="entry name" value="RIBONUCLEASE H2 SUBUNIT B"/>
    <property type="match status" value="1"/>
</dbReference>
<dbReference type="GO" id="GO:0032299">
    <property type="term" value="C:ribonuclease H2 complex"/>
    <property type="evidence" value="ECO:0007669"/>
    <property type="project" value="InterPro"/>
</dbReference>
<keyword evidence="10" id="KW-1185">Reference proteome</keyword>
<comment type="function">
    <text evidence="4">Non catalytic subunit of RNase H2, an endonuclease that specifically degrades the RNA of RNA:DNA hybrids. Participates in DNA replication, possibly by mediating the removal of lagging-strand Okazaki fragment RNA primers during DNA replication. Mediates the excision of single ribonucleotides from DNA:RNA duplexes.</text>
</comment>
<name>A0AAN6MPX0_9PEZI</name>
<feature type="region of interest" description="Disordered" evidence="6">
    <location>
        <begin position="365"/>
        <end position="425"/>
    </location>
</feature>
<gene>
    <name evidence="9" type="ORF">C8A05DRAFT_32437</name>
</gene>
<feature type="compositionally biased region" description="Basic and acidic residues" evidence="6">
    <location>
        <begin position="416"/>
        <end position="425"/>
    </location>
</feature>
<feature type="domain" description="Rnh202 triple barrel" evidence="8">
    <location>
        <begin position="51"/>
        <end position="129"/>
    </location>
</feature>
<dbReference type="InterPro" id="IPR019024">
    <property type="entry name" value="RNase_H2_suB_wHTH"/>
</dbReference>
<evidence type="ECO:0000256" key="4">
    <source>
        <dbReference type="ARBA" id="ARBA00024778"/>
    </source>
</evidence>
<feature type="region of interest" description="Disordered" evidence="6">
    <location>
        <begin position="258"/>
        <end position="281"/>
    </location>
</feature>
<dbReference type="CDD" id="cd09270">
    <property type="entry name" value="RNase_H2-B"/>
    <property type="match status" value="1"/>
</dbReference>
<dbReference type="Pfam" id="PF09468">
    <property type="entry name" value="RNase_H2-Ydr279"/>
    <property type="match status" value="1"/>
</dbReference>
<sequence>MTKTRSKGPAGSTTSTSKADKKTASSTNHSSFSSSVYTLPAESPNPPKLFILPKSATPAARIVTLQHPRYNKPARYLVCPEAGFFEFTAISPPKSAPRSWLIQPTTTTDSNNAAQTTQSPSLNLASPYDPLFLLLPALLSPTPPTSQKRMFLSLDDHLDALPDPSRHLSELLATSPATRALLSARARAVCDAVQAGEEEMYRVDEGKVVREVWGKAGRMVDGGPLPGSMEERFVRRELEAPVLGVKVARAVPVVVTESQSSVESTEGETQTESQASVASTAATSVVDGEVGGGEVASAMIASEEVVRLQRLRVAFNFICSSCIAPGIAETLKSALAKDTALVDFAPLDDYLGKLAKLRQEAATARSDFSRKRAADEEEDERAEKRRKKEAEEKAKKANMSRGVKNLMKANTSGMKKMSDFFKKKA</sequence>
<comment type="caution">
    <text evidence="9">The sequence shown here is derived from an EMBL/GenBank/DDBJ whole genome shotgun (WGS) entry which is preliminary data.</text>
</comment>
<evidence type="ECO:0000313" key="9">
    <source>
        <dbReference type="EMBL" id="KAK3903818.1"/>
    </source>
</evidence>
<evidence type="ECO:0000259" key="8">
    <source>
        <dbReference type="Pfam" id="PF17745"/>
    </source>
</evidence>
<dbReference type="GO" id="GO:0006401">
    <property type="term" value="P:RNA catabolic process"/>
    <property type="evidence" value="ECO:0007669"/>
    <property type="project" value="TreeGrafter"/>
</dbReference>
<dbReference type="EMBL" id="MU855428">
    <property type="protein sequence ID" value="KAK3903818.1"/>
    <property type="molecule type" value="Genomic_DNA"/>
</dbReference>
<proteinExistence type="predicted"/>
<feature type="domain" description="Ribonuclease H2 subunit B wHTH" evidence="7">
    <location>
        <begin position="132"/>
        <end position="332"/>
    </location>
</feature>
<evidence type="ECO:0000313" key="10">
    <source>
        <dbReference type="Proteomes" id="UP001303889"/>
    </source>
</evidence>
<reference evidence="9" key="2">
    <citation type="submission" date="2023-05" db="EMBL/GenBank/DDBJ databases">
        <authorList>
            <consortium name="Lawrence Berkeley National Laboratory"/>
            <person name="Steindorff A."/>
            <person name="Hensen N."/>
            <person name="Bonometti L."/>
            <person name="Westerberg I."/>
            <person name="Brannstrom I.O."/>
            <person name="Guillou S."/>
            <person name="Cros-Aarteil S."/>
            <person name="Calhoun S."/>
            <person name="Haridas S."/>
            <person name="Kuo A."/>
            <person name="Mondo S."/>
            <person name="Pangilinan J."/>
            <person name="Riley R."/>
            <person name="Labutti K."/>
            <person name="Andreopoulos B."/>
            <person name="Lipzen A."/>
            <person name="Chen C."/>
            <person name="Yanf M."/>
            <person name="Daum C."/>
            <person name="Ng V."/>
            <person name="Clum A."/>
            <person name="Ohm R."/>
            <person name="Martin F."/>
            <person name="Silar P."/>
            <person name="Natvig D."/>
            <person name="Lalanne C."/>
            <person name="Gautier V."/>
            <person name="Ament-Velasquez S.L."/>
            <person name="Kruys A."/>
            <person name="Hutchinson M.I."/>
            <person name="Powell A.J."/>
            <person name="Barry K."/>
            <person name="Miller A.N."/>
            <person name="Grigoriev I.V."/>
            <person name="Debuchy R."/>
            <person name="Gladieux P."/>
            <person name="Thoren M.H."/>
            <person name="Johannesson H."/>
        </authorList>
    </citation>
    <scope>NUCLEOTIDE SEQUENCE</scope>
    <source>
        <strain evidence="9">CBS 103.79</strain>
    </source>
</reference>
<organism evidence="9 10">
    <name type="scientific">Staphylotrichum tortipilum</name>
    <dbReference type="NCBI Taxonomy" id="2831512"/>
    <lineage>
        <taxon>Eukaryota</taxon>
        <taxon>Fungi</taxon>
        <taxon>Dikarya</taxon>
        <taxon>Ascomycota</taxon>
        <taxon>Pezizomycotina</taxon>
        <taxon>Sordariomycetes</taxon>
        <taxon>Sordariomycetidae</taxon>
        <taxon>Sordariales</taxon>
        <taxon>Chaetomiaceae</taxon>
        <taxon>Staphylotrichum</taxon>
    </lineage>
</organism>
<evidence type="ECO:0000256" key="5">
    <source>
        <dbReference type="ARBA" id="ARBA00033464"/>
    </source>
</evidence>
<feature type="compositionally biased region" description="Low complexity" evidence="6">
    <location>
        <begin position="24"/>
        <end position="35"/>
    </location>
</feature>
<reference evidence="9" key="1">
    <citation type="journal article" date="2023" name="Mol. Phylogenet. Evol.">
        <title>Genome-scale phylogeny and comparative genomics of the fungal order Sordariales.</title>
        <authorList>
            <person name="Hensen N."/>
            <person name="Bonometti L."/>
            <person name="Westerberg I."/>
            <person name="Brannstrom I.O."/>
            <person name="Guillou S."/>
            <person name="Cros-Aarteil S."/>
            <person name="Calhoun S."/>
            <person name="Haridas S."/>
            <person name="Kuo A."/>
            <person name="Mondo S."/>
            <person name="Pangilinan J."/>
            <person name="Riley R."/>
            <person name="LaButti K."/>
            <person name="Andreopoulos B."/>
            <person name="Lipzen A."/>
            <person name="Chen C."/>
            <person name="Yan M."/>
            <person name="Daum C."/>
            <person name="Ng V."/>
            <person name="Clum A."/>
            <person name="Steindorff A."/>
            <person name="Ohm R.A."/>
            <person name="Martin F."/>
            <person name="Silar P."/>
            <person name="Natvig D.O."/>
            <person name="Lalanne C."/>
            <person name="Gautier V."/>
            <person name="Ament-Velasquez S.L."/>
            <person name="Kruys A."/>
            <person name="Hutchinson M.I."/>
            <person name="Powell A.J."/>
            <person name="Barry K."/>
            <person name="Miller A.N."/>
            <person name="Grigoriev I.V."/>
            <person name="Debuchy R."/>
            <person name="Gladieux P."/>
            <person name="Hiltunen Thoren M."/>
            <person name="Johannesson H."/>
        </authorList>
    </citation>
    <scope>NUCLEOTIDE SEQUENCE</scope>
    <source>
        <strain evidence="9">CBS 103.79</strain>
    </source>
</reference>
<evidence type="ECO:0000259" key="7">
    <source>
        <dbReference type="Pfam" id="PF09468"/>
    </source>
</evidence>
<dbReference type="Gene3D" id="1.10.20.120">
    <property type="match status" value="1"/>
</dbReference>
<dbReference type="GO" id="GO:0005654">
    <property type="term" value="C:nucleoplasm"/>
    <property type="evidence" value="ECO:0007669"/>
    <property type="project" value="TreeGrafter"/>
</dbReference>
<comment type="subcellular location">
    <subcellularLocation>
        <location evidence="1">Nucleus</location>
    </subcellularLocation>
</comment>
<feature type="region of interest" description="Disordered" evidence="6">
    <location>
        <begin position="1"/>
        <end position="40"/>
    </location>
</feature>
<feature type="region of interest" description="Disordered" evidence="6">
    <location>
        <begin position="96"/>
        <end position="121"/>
    </location>
</feature>
<dbReference type="Pfam" id="PF17745">
    <property type="entry name" value="Ydr279_N"/>
    <property type="match status" value="1"/>
</dbReference>